<dbReference type="Proteomes" id="UP000023152">
    <property type="component" value="Unassembled WGS sequence"/>
</dbReference>
<comment type="caution">
    <text evidence="1">The sequence shown here is derived from an EMBL/GenBank/DDBJ whole genome shotgun (WGS) entry which is preliminary data.</text>
</comment>
<gene>
    <name evidence="1" type="ORF">RFI_35703</name>
</gene>
<dbReference type="EMBL" id="ASPP01037534">
    <property type="protein sequence ID" value="ETO01736.1"/>
    <property type="molecule type" value="Genomic_DNA"/>
</dbReference>
<organism evidence="1 2">
    <name type="scientific">Reticulomyxa filosa</name>
    <dbReference type="NCBI Taxonomy" id="46433"/>
    <lineage>
        <taxon>Eukaryota</taxon>
        <taxon>Sar</taxon>
        <taxon>Rhizaria</taxon>
        <taxon>Retaria</taxon>
        <taxon>Foraminifera</taxon>
        <taxon>Monothalamids</taxon>
        <taxon>Reticulomyxidae</taxon>
        <taxon>Reticulomyxa</taxon>
    </lineage>
</organism>
<reference evidence="1 2" key="1">
    <citation type="journal article" date="2013" name="Curr. Biol.">
        <title>The Genome of the Foraminiferan Reticulomyxa filosa.</title>
        <authorList>
            <person name="Glockner G."/>
            <person name="Hulsmann N."/>
            <person name="Schleicher M."/>
            <person name="Noegel A.A."/>
            <person name="Eichinger L."/>
            <person name="Gallinger C."/>
            <person name="Pawlowski J."/>
            <person name="Sierra R."/>
            <person name="Euteneuer U."/>
            <person name="Pillet L."/>
            <person name="Moustafa A."/>
            <person name="Platzer M."/>
            <person name="Groth M."/>
            <person name="Szafranski K."/>
            <person name="Schliwa M."/>
        </authorList>
    </citation>
    <scope>NUCLEOTIDE SEQUENCE [LARGE SCALE GENOMIC DNA]</scope>
</reference>
<dbReference type="AlphaFoldDB" id="X6LK40"/>
<proteinExistence type="predicted"/>
<sequence>MKVVLTGEQQTKMKITTYKPNKLSFGVTRVNTAWKILESFELVFGSFTHDEIMIAFIGGRLNTSGYRFKKISFKPRILEHLDTFSSIAFKTEYRDRLRDKLLLVLVKRIYEIDFTKENPEETKKDKKTKDKKDFANEKQDEWLIRDQWEANDENIEVSVDGSSTWVSGVITKRHIESNVGEFITVSLFTKKRSLCKTKEFRIFDTKHIHPNHKEPKRSIRINSAADMPYIALRVALTPFPLFTNRHVNTTLDPSYLLIP</sequence>
<name>X6LK40_RETFI</name>
<protein>
    <submittedName>
        <fullName evidence="1">Uncharacterized protein</fullName>
    </submittedName>
</protein>
<keyword evidence="2" id="KW-1185">Reference proteome</keyword>
<evidence type="ECO:0000313" key="2">
    <source>
        <dbReference type="Proteomes" id="UP000023152"/>
    </source>
</evidence>
<accession>X6LK40</accession>
<evidence type="ECO:0000313" key="1">
    <source>
        <dbReference type="EMBL" id="ETO01736.1"/>
    </source>
</evidence>